<evidence type="ECO:0000256" key="1">
    <source>
        <dbReference type="SAM" id="Phobius"/>
    </source>
</evidence>
<reference evidence="2" key="1">
    <citation type="submission" date="2021-06" db="EMBL/GenBank/DDBJ databases">
        <title>Collection of gut derived symbiotic bacterial strains cultured from healthy donors.</title>
        <authorList>
            <person name="Lin H."/>
            <person name="Littmann E."/>
            <person name="Pamer E.G."/>
        </authorList>
    </citation>
    <scope>NUCLEOTIDE SEQUENCE</scope>
    <source>
        <strain evidence="2">MSK.21.82</strain>
    </source>
</reference>
<protein>
    <submittedName>
        <fullName evidence="2">DUF975 family protein</fullName>
    </submittedName>
</protein>
<feature type="transmembrane region" description="Helical" evidence="1">
    <location>
        <begin position="159"/>
        <end position="185"/>
    </location>
</feature>
<name>A0AAW4N118_9FIRM</name>
<proteinExistence type="predicted"/>
<comment type="caution">
    <text evidence="2">The sequence shown here is derived from an EMBL/GenBank/DDBJ whole genome shotgun (WGS) entry which is preliminary data.</text>
</comment>
<dbReference type="Proteomes" id="UP001196408">
    <property type="component" value="Unassembled WGS sequence"/>
</dbReference>
<accession>A0AAW4N118</accession>
<sequence>GYIFVSAQRRRGEMEEIMNISMIKQRAREIARVNKASLSRICLIIGVISAFPSLLDSGNGVMYIIYLVISALILAVEQGHVVAGLKVVTDREQELSDNDGVYGLVNWIEYVPTYLVKVLVNFVIISIFVALIVVCSLGSFGGLFALLSDPYNVSPVTGVVSGLTALSAILLFILFFAFAFVMIWVNLRMFAMTYLHQEYGIKGFGALKESFALMKGHCADLLLINLSFIGWILLCAIISGMIGGVFGDNGIAGLTGSILSAAVAAYTYQPAYITVQALFYKEIAYKFYDEGRI</sequence>
<feature type="transmembrane region" description="Helical" evidence="1">
    <location>
        <begin position="118"/>
        <end position="147"/>
    </location>
</feature>
<dbReference type="EMBL" id="JAHOEF010000153">
    <property type="protein sequence ID" value="MBV3383802.1"/>
    <property type="molecule type" value="Genomic_DNA"/>
</dbReference>
<dbReference type="AlphaFoldDB" id="A0AAW4N118"/>
<keyword evidence="1" id="KW-0472">Membrane</keyword>
<evidence type="ECO:0000313" key="2">
    <source>
        <dbReference type="EMBL" id="MBV3383802.1"/>
    </source>
</evidence>
<feature type="transmembrane region" description="Helical" evidence="1">
    <location>
        <begin position="61"/>
        <end position="83"/>
    </location>
</feature>
<keyword evidence="1" id="KW-1133">Transmembrane helix</keyword>
<keyword evidence="1" id="KW-0812">Transmembrane</keyword>
<organism evidence="2 3">
    <name type="scientific">Catenibacterium mitsuokai</name>
    <dbReference type="NCBI Taxonomy" id="100886"/>
    <lineage>
        <taxon>Bacteria</taxon>
        <taxon>Bacillati</taxon>
        <taxon>Bacillota</taxon>
        <taxon>Erysipelotrichia</taxon>
        <taxon>Erysipelotrichales</taxon>
        <taxon>Coprobacillaceae</taxon>
        <taxon>Catenibacterium</taxon>
    </lineage>
</organism>
<gene>
    <name evidence="2" type="ORF">KSV97_11420</name>
</gene>
<evidence type="ECO:0000313" key="3">
    <source>
        <dbReference type="Proteomes" id="UP001196408"/>
    </source>
</evidence>
<feature type="non-terminal residue" evidence="2">
    <location>
        <position position="1"/>
    </location>
</feature>
<dbReference type="InterPro" id="IPR010380">
    <property type="entry name" value="DUF975"/>
</dbReference>
<feature type="transmembrane region" description="Helical" evidence="1">
    <location>
        <begin position="221"/>
        <end position="245"/>
    </location>
</feature>
<dbReference type="Pfam" id="PF06161">
    <property type="entry name" value="DUF975"/>
    <property type="match status" value="1"/>
</dbReference>
<feature type="transmembrane region" description="Helical" evidence="1">
    <location>
        <begin position="38"/>
        <end position="55"/>
    </location>
</feature>